<reference evidence="5" key="1">
    <citation type="submission" date="2022-10" db="EMBL/GenBank/DDBJ databases">
        <title>Fusarium specimens isolated from Avocado Roots.</title>
        <authorList>
            <person name="Stajich J."/>
            <person name="Roper C."/>
            <person name="Heimlech-Rivalta G."/>
        </authorList>
    </citation>
    <scope>NUCLEOTIDE SEQUENCE</scope>
    <source>
        <strain evidence="5">CF00143</strain>
    </source>
</reference>
<dbReference type="InterPro" id="IPR050121">
    <property type="entry name" value="Cytochrome_P450_monoxygenase"/>
</dbReference>
<dbReference type="InterPro" id="IPR036396">
    <property type="entry name" value="Cyt_P450_sf"/>
</dbReference>
<keyword evidence="3" id="KW-0479">Metal-binding</keyword>
<dbReference type="GO" id="GO:0005506">
    <property type="term" value="F:iron ion binding"/>
    <property type="evidence" value="ECO:0007669"/>
    <property type="project" value="InterPro"/>
</dbReference>
<protein>
    <recommendedName>
        <fullName evidence="7">Cytochrome P450</fullName>
    </recommendedName>
</protein>
<gene>
    <name evidence="5" type="ORF">NW766_012114</name>
</gene>
<evidence type="ECO:0000313" key="6">
    <source>
        <dbReference type="Proteomes" id="UP001152130"/>
    </source>
</evidence>
<dbReference type="PANTHER" id="PTHR24305:SF166">
    <property type="entry name" value="CYTOCHROME P450 12A4, MITOCHONDRIAL-RELATED"/>
    <property type="match status" value="1"/>
</dbReference>
<proteinExistence type="inferred from homology"/>
<dbReference type="Proteomes" id="UP001152130">
    <property type="component" value="Unassembled WGS sequence"/>
</dbReference>
<comment type="similarity">
    <text evidence="1">Belongs to the cytochrome P450 family.</text>
</comment>
<keyword evidence="6" id="KW-1185">Reference proteome</keyword>
<dbReference type="GO" id="GO:0004497">
    <property type="term" value="F:monooxygenase activity"/>
    <property type="evidence" value="ECO:0007669"/>
    <property type="project" value="InterPro"/>
</dbReference>
<dbReference type="Gene3D" id="1.10.630.10">
    <property type="entry name" value="Cytochrome P450"/>
    <property type="match status" value="1"/>
</dbReference>
<dbReference type="InterPro" id="IPR001128">
    <property type="entry name" value="Cyt_P450"/>
</dbReference>
<evidence type="ECO:0000256" key="2">
    <source>
        <dbReference type="ARBA" id="ARBA00022617"/>
    </source>
</evidence>
<dbReference type="EMBL" id="JAPDHF010000026">
    <property type="protein sequence ID" value="KAJ4003664.1"/>
    <property type="molecule type" value="Genomic_DNA"/>
</dbReference>
<keyword evidence="2" id="KW-0349">Heme</keyword>
<organism evidence="5 6">
    <name type="scientific">Fusarium irregulare</name>
    <dbReference type="NCBI Taxonomy" id="2494466"/>
    <lineage>
        <taxon>Eukaryota</taxon>
        <taxon>Fungi</taxon>
        <taxon>Dikarya</taxon>
        <taxon>Ascomycota</taxon>
        <taxon>Pezizomycotina</taxon>
        <taxon>Sordariomycetes</taxon>
        <taxon>Hypocreomycetidae</taxon>
        <taxon>Hypocreales</taxon>
        <taxon>Nectriaceae</taxon>
        <taxon>Fusarium</taxon>
        <taxon>Fusarium incarnatum-equiseti species complex</taxon>
    </lineage>
</organism>
<evidence type="ECO:0000256" key="4">
    <source>
        <dbReference type="ARBA" id="ARBA00023004"/>
    </source>
</evidence>
<dbReference type="GO" id="GO:0016705">
    <property type="term" value="F:oxidoreductase activity, acting on paired donors, with incorporation or reduction of molecular oxygen"/>
    <property type="evidence" value="ECO:0007669"/>
    <property type="project" value="InterPro"/>
</dbReference>
<comment type="caution">
    <text evidence="5">The sequence shown here is derived from an EMBL/GenBank/DDBJ whole genome shotgun (WGS) entry which is preliminary data.</text>
</comment>
<accession>A0A9W8U3Z1</accession>
<dbReference type="SUPFAM" id="SSF48264">
    <property type="entry name" value="Cytochrome P450"/>
    <property type="match status" value="1"/>
</dbReference>
<evidence type="ECO:0000256" key="3">
    <source>
        <dbReference type="ARBA" id="ARBA00022723"/>
    </source>
</evidence>
<evidence type="ECO:0000313" key="5">
    <source>
        <dbReference type="EMBL" id="KAJ4003664.1"/>
    </source>
</evidence>
<name>A0A9W8U3Z1_9HYPO</name>
<dbReference type="GO" id="GO:0020037">
    <property type="term" value="F:heme binding"/>
    <property type="evidence" value="ECO:0007669"/>
    <property type="project" value="InterPro"/>
</dbReference>
<keyword evidence="4" id="KW-0408">Iron</keyword>
<evidence type="ECO:0008006" key="7">
    <source>
        <dbReference type="Google" id="ProtNLM"/>
    </source>
</evidence>
<dbReference type="PANTHER" id="PTHR24305">
    <property type="entry name" value="CYTOCHROME P450"/>
    <property type="match status" value="1"/>
</dbReference>
<sequence>MNVLLLGAIVAFSIWITSQLRTLIRNYRVACATGLPIVICPYDPDSFAFAVVSEPLRPILKAVLPATMITTFEVTCWGWEFHDKGAAHERLGQAFMVVTTGHNRLVCADPDMAHSILARRKDFLHPDISLKTMGLLGPNLVTVNSWSKDESWSRQRRIIAPAFNECISDAVWKEGVQQASSFIENMMSSVSAPHNTTATAPPNADTSSGSLPGLRAIAINVLTRVAYGRHTAFSISSSYRDSNNNLSYVDAIALVNDLLLAAAFVPSSILRLPFMSRLSKRLGQALVQLPSLTTDMLDQERSRLSEDGQNNIMTTLLRLSDQAKVDDRNHETISTRTEKKQYLTEDEIAGNLFILTAAGFDTTSNTMSYALVLLAAYPQWQAWIQAEIDAVLRDHDGHLAEEEYAKIFPGLTRCLAIMVSPIYIGSAIGLTNVVL</sequence>
<dbReference type="InterPro" id="IPR002401">
    <property type="entry name" value="Cyt_P450_E_grp-I"/>
</dbReference>
<dbReference type="Pfam" id="PF00067">
    <property type="entry name" value="p450"/>
    <property type="match status" value="1"/>
</dbReference>
<dbReference type="AlphaFoldDB" id="A0A9W8U3Z1"/>
<dbReference type="PRINTS" id="PR00463">
    <property type="entry name" value="EP450I"/>
</dbReference>
<evidence type="ECO:0000256" key="1">
    <source>
        <dbReference type="ARBA" id="ARBA00010617"/>
    </source>
</evidence>